<comment type="subcellular location">
    <subcellularLocation>
        <location evidence="1 6">Membrane</location>
        <topology evidence="1 6">Multi-pass membrane protein</topology>
    </subcellularLocation>
</comment>
<reference evidence="7 8" key="1">
    <citation type="submission" date="2024-06" db="EMBL/GenBank/DDBJ databases">
        <title>Complete genome of Phlyctema vagabunda strain 19-DSS-EL-015.</title>
        <authorList>
            <person name="Fiorenzani C."/>
        </authorList>
    </citation>
    <scope>NUCLEOTIDE SEQUENCE [LARGE SCALE GENOMIC DNA]</scope>
    <source>
        <strain evidence="7 8">19-DSS-EL-015</strain>
    </source>
</reference>
<name>A0ABR4PE13_9HELO</name>
<feature type="transmembrane region" description="Helical" evidence="6">
    <location>
        <begin position="70"/>
        <end position="88"/>
    </location>
</feature>
<evidence type="ECO:0000313" key="7">
    <source>
        <dbReference type="EMBL" id="KAL3421523.1"/>
    </source>
</evidence>
<dbReference type="InterPro" id="IPR007274">
    <property type="entry name" value="Cop_transporter"/>
</dbReference>
<feature type="transmembrane region" description="Helical" evidence="6">
    <location>
        <begin position="168"/>
        <end position="185"/>
    </location>
</feature>
<keyword evidence="8" id="KW-1185">Reference proteome</keyword>
<keyword evidence="6" id="KW-0406">Ion transport</keyword>
<protein>
    <recommendedName>
        <fullName evidence="6">Copper transport protein</fullName>
    </recommendedName>
</protein>
<comment type="caution">
    <text evidence="7">The sequence shown here is derived from an EMBL/GenBank/DDBJ whole genome shotgun (WGS) entry which is preliminary data.</text>
</comment>
<keyword evidence="6" id="KW-0813">Transport</keyword>
<gene>
    <name evidence="7" type="ORF">PVAG01_07967</name>
</gene>
<feature type="transmembrane region" description="Helical" evidence="6">
    <location>
        <begin position="142"/>
        <end position="162"/>
    </location>
</feature>
<proteinExistence type="inferred from homology"/>
<evidence type="ECO:0000313" key="8">
    <source>
        <dbReference type="Proteomes" id="UP001629113"/>
    </source>
</evidence>
<dbReference type="Proteomes" id="UP001629113">
    <property type="component" value="Unassembled WGS sequence"/>
</dbReference>
<organism evidence="7 8">
    <name type="scientific">Phlyctema vagabunda</name>
    <dbReference type="NCBI Taxonomy" id="108571"/>
    <lineage>
        <taxon>Eukaryota</taxon>
        <taxon>Fungi</taxon>
        <taxon>Dikarya</taxon>
        <taxon>Ascomycota</taxon>
        <taxon>Pezizomycotina</taxon>
        <taxon>Leotiomycetes</taxon>
        <taxon>Helotiales</taxon>
        <taxon>Dermateaceae</taxon>
        <taxon>Phlyctema</taxon>
    </lineage>
</organism>
<dbReference type="EMBL" id="JBFCZG010000006">
    <property type="protein sequence ID" value="KAL3421523.1"/>
    <property type="molecule type" value="Genomic_DNA"/>
</dbReference>
<evidence type="ECO:0000256" key="4">
    <source>
        <dbReference type="ARBA" id="ARBA00022989"/>
    </source>
</evidence>
<dbReference type="Pfam" id="PF04145">
    <property type="entry name" value="Ctr"/>
    <property type="match status" value="1"/>
</dbReference>
<keyword evidence="6" id="KW-0186">Copper</keyword>
<keyword evidence="3 6" id="KW-0812">Transmembrane</keyword>
<keyword evidence="5 6" id="KW-0472">Membrane</keyword>
<sequence length="204" mass="22896">MDMNMSMSGTTTLAVSTASSTSMAMATSASATMGMSMGGDSGSCKLSMLLNWNTIDACFLWSSFHIHSTFTFFLTCLGSALLVVLLEFSRRIQRGYDRYLRRKHALDRTHEVLPDGPEEKLLQKSAFAPVRRDRARAALEQFVRGVLHAFQFSISYCIMLLFMYSNGYIIISILIGAAIGFAIWTRDTLYLERNDFDQGERECC</sequence>
<evidence type="ECO:0000256" key="1">
    <source>
        <dbReference type="ARBA" id="ARBA00004141"/>
    </source>
</evidence>
<keyword evidence="6" id="KW-0187">Copper transport</keyword>
<dbReference type="PANTHER" id="PTHR12483:SF73">
    <property type="entry name" value="COPPER TRANSPORT PROTEIN CTR3"/>
    <property type="match status" value="1"/>
</dbReference>
<evidence type="ECO:0000256" key="6">
    <source>
        <dbReference type="RuleBase" id="RU367022"/>
    </source>
</evidence>
<keyword evidence="4 6" id="KW-1133">Transmembrane helix</keyword>
<evidence type="ECO:0000256" key="3">
    <source>
        <dbReference type="ARBA" id="ARBA00022692"/>
    </source>
</evidence>
<evidence type="ECO:0000256" key="2">
    <source>
        <dbReference type="ARBA" id="ARBA00006921"/>
    </source>
</evidence>
<accession>A0ABR4PE13</accession>
<evidence type="ECO:0000256" key="5">
    <source>
        <dbReference type="ARBA" id="ARBA00023136"/>
    </source>
</evidence>
<dbReference type="PANTHER" id="PTHR12483">
    <property type="entry name" value="SOLUTE CARRIER FAMILY 31 COPPER TRANSPORTERS"/>
    <property type="match status" value="1"/>
</dbReference>
<comment type="similarity">
    <text evidence="2 6">Belongs to the copper transporter (Ctr) (TC 1.A.56) family. SLC31A subfamily.</text>
</comment>